<evidence type="ECO:0000256" key="3">
    <source>
        <dbReference type="SAM" id="Coils"/>
    </source>
</evidence>
<dbReference type="Gene3D" id="2.20.200.10">
    <property type="entry name" value="Outer membrane efflux proteins (OEP)"/>
    <property type="match status" value="1"/>
</dbReference>
<keyword evidence="2" id="KW-0564">Palmitate</keyword>
<dbReference type="GO" id="GO:0015562">
    <property type="term" value="F:efflux transmembrane transporter activity"/>
    <property type="evidence" value="ECO:0007669"/>
    <property type="project" value="InterPro"/>
</dbReference>
<dbReference type="RefSeq" id="WP_046965741.1">
    <property type="nucleotide sequence ID" value="NZ_CP017480.1"/>
</dbReference>
<evidence type="ECO:0000313" key="4">
    <source>
        <dbReference type="EMBL" id="APG03589.1"/>
    </source>
</evidence>
<dbReference type="PANTHER" id="PTHR30203:SF33">
    <property type="entry name" value="BLR4455 PROTEIN"/>
    <property type="match status" value="1"/>
</dbReference>
<comment type="similarity">
    <text evidence="1 2">Belongs to the outer membrane factor (OMF) (TC 1.B.17) family.</text>
</comment>
<evidence type="ECO:0000256" key="1">
    <source>
        <dbReference type="ARBA" id="ARBA00007613"/>
    </source>
</evidence>
<protein>
    <recommendedName>
        <fullName evidence="6">RND transporter</fullName>
    </recommendedName>
</protein>
<dbReference type="NCBIfam" id="TIGR01845">
    <property type="entry name" value="outer_NodT"/>
    <property type="match status" value="1"/>
</dbReference>
<reference evidence="5" key="1">
    <citation type="submission" date="2016-09" db="EMBL/GenBank/DDBJ databases">
        <authorList>
            <person name="Lysoe E."/>
        </authorList>
    </citation>
    <scope>NUCLEOTIDE SEQUENCE [LARGE SCALE GENOMIC DNA]</scope>
    <source>
        <strain evidence="5">LJ96T</strain>
    </source>
</reference>
<organism evidence="4 5">
    <name type="scientific">Luteibacter rhizovicinus DSM 16549</name>
    <dbReference type="NCBI Taxonomy" id="1440763"/>
    <lineage>
        <taxon>Bacteria</taxon>
        <taxon>Pseudomonadati</taxon>
        <taxon>Pseudomonadota</taxon>
        <taxon>Gammaproteobacteria</taxon>
        <taxon>Lysobacterales</taxon>
        <taxon>Rhodanobacteraceae</taxon>
        <taxon>Luteibacter</taxon>
    </lineage>
</organism>
<dbReference type="SUPFAM" id="SSF56954">
    <property type="entry name" value="Outer membrane efflux proteins (OEP)"/>
    <property type="match status" value="1"/>
</dbReference>
<dbReference type="InterPro" id="IPR010131">
    <property type="entry name" value="MdtP/NodT-like"/>
</dbReference>
<dbReference type="KEGG" id="lrz:BJI69_06490"/>
<dbReference type="PROSITE" id="PS51257">
    <property type="entry name" value="PROKAR_LIPOPROTEIN"/>
    <property type="match status" value="1"/>
</dbReference>
<evidence type="ECO:0000256" key="2">
    <source>
        <dbReference type="RuleBase" id="RU362097"/>
    </source>
</evidence>
<comment type="subcellular location">
    <subcellularLocation>
        <location evidence="2">Cell outer membrane</location>
        <topology evidence="2">Lipid-anchor</topology>
    </subcellularLocation>
</comment>
<feature type="coiled-coil region" evidence="3">
    <location>
        <begin position="214"/>
        <end position="248"/>
    </location>
</feature>
<dbReference type="PANTHER" id="PTHR30203">
    <property type="entry name" value="OUTER MEMBRANE CATION EFFLUX PROTEIN"/>
    <property type="match status" value="1"/>
</dbReference>
<keyword evidence="2" id="KW-0449">Lipoprotein</keyword>
<keyword evidence="2" id="KW-0812">Transmembrane</keyword>
<keyword evidence="2" id="KW-1134">Transmembrane beta strand</keyword>
<dbReference type="GO" id="GO:0009279">
    <property type="term" value="C:cell outer membrane"/>
    <property type="evidence" value="ECO:0007669"/>
    <property type="project" value="UniProtKB-SubCell"/>
</dbReference>
<keyword evidence="2" id="KW-0472">Membrane</keyword>
<gene>
    <name evidence="4" type="ORF">BJI69_06490</name>
</gene>
<dbReference type="EMBL" id="CP017480">
    <property type="protein sequence ID" value="APG03589.1"/>
    <property type="molecule type" value="Genomic_DNA"/>
</dbReference>
<keyword evidence="5" id="KW-1185">Reference proteome</keyword>
<sequence>MRARVLVLALCVTGLGGCVLGPDYQRPDTPLPAAWKEPSASTAAIPDAWWKLFGDDELDHHVTATLAANQDLAGALARFDQSRALLGVARADQYPDVSFAPGYSRARTSGSIDNRFPVLETTVWQAPVELAYEVDLWGRVRRSVEAAGADLQGSADAIAAVRLSLAAATVSTYLSLRSSDREIDVLARTVGVREDELKLADRRARAGVVGDLDVLRARADLSQTRADLADARRRRDNLEHALAVLEARNAAEFSVATVAWTPHVPDVPAGLPSTLLEHRPDVASDERALAAASARIGVAKTAFFPSVSLTASGGFVSPRLSDLTNSQSEVWSFGPVVNLPIFEGGRNRARLEGAEAAYRGAEAKWRQTGITAFQEVQDALTDTTWLRERGTALDATVDASTAAAKLSRSRYDRGLAGYFEVVDSERQALNTQRAAIENDQQRLLAAVSLIKALGGGWKEGDAVPRQPEATAAASP</sequence>
<evidence type="ECO:0008006" key="6">
    <source>
        <dbReference type="Google" id="ProtNLM"/>
    </source>
</evidence>
<dbReference type="Gene3D" id="1.20.1600.10">
    <property type="entry name" value="Outer membrane efflux proteins (OEP)"/>
    <property type="match status" value="1"/>
</dbReference>
<dbReference type="InterPro" id="IPR003423">
    <property type="entry name" value="OMP_efflux"/>
</dbReference>
<accession>A0A1L3ERA2</accession>
<name>A0A1L3ERA2_9GAMM</name>
<keyword evidence="3" id="KW-0175">Coiled coil</keyword>
<evidence type="ECO:0000313" key="5">
    <source>
        <dbReference type="Proteomes" id="UP000182987"/>
    </source>
</evidence>
<dbReference type="Pfam" id="PF02321">
    <property type="entry name" value="OEP"/>
    <property type="match status" value="2"/>
</dbReference>
<dbReference type="Proteomes" id="UP000182987">
    <property type="component" value="Chromosome"/>
</dbReference>
<dbReference type="STRING" id="1440763.BJI69_06490"/>
<dbReference type="AlphaFoldDB" id="A0A1L3ERA2"/>
<dbReference type="OrthoDB" id="9770517at2"/>
<proteinExistence type="inferred from homology"/>